<evidence type="ECO:0000256" key="1">
    <source>
        <dbReference type="SAM" id="Phobius"/>
    </source>
</evidence>
<protein>
    <submittedName>
        <fullName evidence="2">ECF transporter S component</fullName>
    </submittedName>
</protein>
<feature type="transmembrane region" description="Helical" evidence="1">
    <location>
        <begin position="39"/>
        <end position="60"/>
    </location>
</feature>
<keyword evidence="1" id="KW-0812">Transmembrane</keyword>
<dbReference type="OrthoDB" id="5431035at2"/>
<organism evidence="2 3">
    <name type="scientific">Kurthia sibirica</name>
    <dbReference type="NCBI Taxonomy" id="202750"/>
    <lineage>
        <taxon>Bacteria</taxon>
        <taxon>Bacillati</taxon>
        <taxon>Bacillota</taxon>
        <taxon>Bacilli</taxon>
        <taxon>Bacillales</taxon>
        <taxon>Caryophanaceae</taxon>
        <taxon>Kurthia</taxon>
    </lineage>
</organism>
<dbReference type="EMBL" id="QFVR01000011">
    <property type="protein sequence ID" value="PWI25145.1"/>
    <property type="molecule type" value="Genomic_DNA"/>
</dbReference>
<evidence type="ECO:0000313" key="3">
    <source>
        <dbReference type="Proteomes" id="UP000245938"/>
    </source>
</evidence>
<comment type="caution">
    <text evidence="2">The sequence shown here is derived from an EMBL/GenBank/DDBJ whole genome shotgun (WGS) entry which is preliminary data.</text>
</comment>
<dbReference type="Pfam" id="PF07155">
    <property type="entry name" value="ECF-ribofla_trS"/>
    <property type="match status" value="1"/>
</dbReference>
<dbReference type="InterPro" id="IPR009825">
    <property type="entry name" value="ECF_substrate-spec-like"/>
</dbReference>
<keyword evidence="1" id="KW-1133">Transmembrane helix</keyword>
<dbReference type="Proteomes" id="UP000245938">
    <property type="component" value="Unassembled WGS sequence"/>
</dbReference>
<keyword evidence="3" id="KW-1185">Reference proteome</keyword>
<name>A0A2U3AKT6_9BACL</name>
<dbReference type="GO" id="GO:0016020">
    <property type="term" value="C:membrane"/>
    <property type="evidence" value="ECO:0007669"/>
    <property type="project" value="InterPro"/>
</dbReference>
<reference evidence="2 3" key="1">
    <citation type="submission" date="2018-05" db="EMBL/GenBank/DDBJ databases">
        <title>Kurthia sibirica genome sequence.</title>
        <authorList>
            <person name="Maclea K.S."/>
            <person name="Goen A.E."/>
        </authorList>
    </citation>
    <scope>NUCLEOTIDE SEQUENCE [LARGE SCALE GENOMIC DNA]</scope>
    <source>
        <strain evidence="2 3">ATCC 49154</strain>
    </source>
</reference>
<feature type="transmembrane region" description="Helical" evidence="1">
    <location>
        <begin position="72"/>
        <end position="93"/>
    </location>
</feature>
<sequence>MAKTKLLTTTALIAALCVVGSFIKIPVPPGTPALDAAPAFLSIAFLPAPFAAAAGIIGHLATALTSGFPLTLPLHLLIAAEMGIVVLGAALLYRAGMKKIAWLWIIIANGILSPLPFYFILSKAIYSAIAPGILMATLINVGVAVLAMPMLQKVFQRRGANIL</sequence>
<feature type="transmembrane region" description="Helical" evidence="1">
    <location>
        <begin position="100"/>
        <end position="119"/>
    </location>
</feature>
<dbReference type="RefSeq" id="WP_109306178.1">
    <property type="nucleotide sequence ID" value="NZ_BJUF01000006.1"/>
</dbReference>
<proteinExistence type="predicted"/>
<gene>
    <name evidence="2" type="ORF">DEX24_09420</name>
</gene>
<keyword evidence="1" id="KW-0472">Membrane</keyword>
<dbReference type="AlphaFoldDB" id="A0A2U3AKT6"/>
<feature type="transmembrane region" description="Helical" evidence="1">
    <location>
        <begin position="6"/>
        <end position="27"/>
    </location>
</feature>
<dbReference type="Gene3D" id="1.10.1760.20">
    <property type="match status" value="1"/>
</dbReference>
<feature type="transmembrane region" description="Helical" evidence="1">
    <location>
        <begin position="125"/>
        <end position="148"/>
    </location>
</feature>
<accession>A0A2U3AKT6</accession>
<evidence type="ECO:0000313" key="2">
    <source>
        <dbReference type="EMBL" id="PWI25145.1"/>
    </source>
</evidence>